<reference evidence="2 3" key="1">
    <citation type="journal article" date="2019" name="Int. J. Syst. Evol. Microbiol.">
        <title>The Global Catalogue of Microorganisms (GCM) 10K type strain sequencing project: providing services to taxonomists for standard genome sequencing and annotation.</title>
        <authorList>
            <consortium name="The Broad Institute Genomics Platform"/>
            <consortium name="The Broad Institute Genome Sequencing Center for Infectious Disease"/>
            <person name="Wu L."/>
            <person name="Ma J."/>
        </authorList>
    </citation>
    <scope>NUCLEOTIDE SEQUENCE [LARGE SCALE GENOMIC DNA]</scope>
    <source>
        <strain evidence="2 3">DT72</strain>
    </source>
</reference>
<sequence>MPVSTGSDVLDRILDGGFPTNRSILLSGGPGVGKSTLAMQFLQEGLADGDQCLYVSTEQTAEELRASFDQFDFELDHPNLTLVHIHARTGRTIEDGEQNLTMQTTDGDEVLGEGYSAPFEMQYIEEYLSRFAPCDRVVFDSTASLAGIESDSHFFQRAILDLVRLFTDEFEATSLLTAESLVPESGEDDPGGQLAPETVLEFSTHGVIRLRRSQVEGNPRRFLRVVKMRGIDHDTREYELGIGESGVYLTPHNRTHDFGVNDDDVISTGFEGLDEISGGLTKGSGVLIEHDGRAFVDGLVVGMAASALDSGMGIWLVPSPSLTPSRFESMLPAGEDDIPTLLASNSLFVLDSFNVWKAYNDHQNVYAASSSGLISSILTKSSTMSMAFVKRVLQDITSRRDRPVLALVYTEAFLRWFDAPQVRELYYWARENVSFDADTVTYIHNPETMETNLAEFFVYDAQHMFRTWKHENDIQYVKAEKSLAGTTKSMGVVNHVDSAPFVEVTRPTK</sequence>
<dbReference type="Pfam" id="PF06745">
    <property type="entry name" value="ATPase"/>
    <property type="match status" value="1"/>
</dbReference>
<dbReference type="EMBL" id="JBHSZH010000005">
    <property type="protein sequence ID" value="MFC7082447.1"/>
    <property type="molecule type" value="Genomic_DNA"/>
</dbReference>
<evidence type="ECO:0000259" key="1">
    <source>
        <dbReference type="PROSITE" id="PS51146"/>
    </source>
</evidence>
<dbReference type="InterPro" id="IPR051347">
    <property type="entry name" value="Circadian_clock_KaiC-rel"/>
</dbReference>
<dbReference type="InterPro" id="IPR027417">
    <property type="entry name" value="P-loop_NTPase"/>
</dbReference>
<dbReference type="Proteomes" id="UP001596407">
    <property type="component" value="Unassembled WGS sequence"/>
</dbReference>
<keyword evidence="3" id="KW-1185">Reference proteome</keyword>
<dbReference type="PANTHER" id="PTHR42926:SF1">
    <property type="entry name" value="CIRCADIAN CLOCK OSCILLATOR PROTEIN KAIC 1"/>
    <property type="match status" value="1"/>
</dbReference>
<gene>
    <name evidence="2" type="ORF">ACFQJ6_22540</name>
</gene>
<organism evidence="2 3">
    <name type="scientific">Halorussus caseinilyticus</name>
    <dbReference type="NCBI Taxonomy" id="3034025"/>
    <lineage>
        <taxon>Archaea</taxon>
        <taxon>Methanobacteriati</taxon>
        <taxon>Methanobacteriota</taxon>
        <taxon>Stenosarchaea group</taxon>
        <taxon>Halobacteria</taxon>
        <taxon>Halobacteriales</taxon>
        <taxon>Haladaptataceae</taxon>
        <taxon>Halorussus</taxon>
    </lineage>
</organism>
<dbReference type="InterPro" id="IPR014774">
    <property type="entry name" value="KaiC-like_dom"/>
</dbReference>
<dbReference type="AlphaFoldDB" id="A0ABD5WPJ4"/>
<proteinExistence type="predicted"/>
<name>A0ABD5WPJ4_9EURY</name>
<dbReference type="PRINTS" id="PR01874">
    <property type="entry name" value="DNAREPAIRADA"/>
</dbReference>
<dbReference type="PROSITE" id="PS51146">
    <property type="entry name" value="KAIC"/>
    <property type="match status" value="1"/>
</dbReference>
<dbReference type="GeneID" id="79304116"/>
<comment type="caution">
    <text evidence="2">The sequence shown here is derived from an EMBL/GenBank/DDBJ whole genome shotgun (WGS) entry which is preliminary data.</text>
</comment>
<protein>
    <submittedName>
        <fullName evidence="2">RAD55 family ATPase</fullName>
    </submittedName>
</protein>
<dbReference type="InterPro" id="IPR010624">
    <property type="entry name" value="KaiC_dom"/>
</dbReference>
<evidence type="ECO:0000313" key="3">
    <source>
        <dbReference type="Proteomes" id="UP001596407"/>
    </source>
</evidence>
<accession>A0ABD5WPJ4</accession>
<evidence type="ECO:0000313" key="2">
    <source>
        <dbReference type="EMBL" id="MFC7082447.1"/>
    </source>
</evidence>
<dbReference type="RefSeq" id="WP_276279541.1">
    <property type="nucleotide sequence ID" value="NZ_CP119809.1"/>
</dbReference>
<feature type="domain" description="KaiC" evidence="1">
    <location>
        <begin position="1"/>
        <end position="263"/>
    </location>
</feature>
<dbReference type="Gene3D" id="3.40.50.300">
    <property type="entry name" value="P-loop containing nucleotide triphosphate hydrolases"/>
    <property type="match status" value="2"/>
</dbReference>
<dbReference type="PANTHER" id="PTHR42926">
    <property type="match status" value="1"/>
</dbReference>
<dbReference type="SUPFAM" id="SSF52540">
    <property type="entry name" value="P-loop containing nucleoside triphosphate hydrolases"/>
    <property type="match status" value="1"/>
</dbReference>